<name>A0ABN8T1A0_9CNID</name>
<accession>A0ABN8T1A0</accession>
<sequence>MECNGTTLLLVLERYIHYSAFSFSFIAQLPLWRSSVAQCDWTGLLHCLEVLETNLTGSFNNPSQVDMSLANVDVPFLKLEPDIDTEEPPIYVPESRDPEVIRALSDEERRRALNDVKAVGEFGEQWAELLDKVLPTKPVIRMWRWDEELKTFHVYLRRPIQGVITEVGPRGVKMARGAAIALPKHIQGRFLGARVTFDKGCEPKGKKGPVSVAVTELGLMKTEDKMYVTAQGKRLPYDKALDSMKTVTWK</sequence>
<evidence type="ECO:0000313" key="2">
    <source>
        <dbReference type="Proteomes" id="UP001159427"/>
    </source>
</evidence>
<comment type="caution">
    <text evidence="1">The sequence shown here is derived from an EMBL/GenBank/DDBJ whole genome shotgun (WGS) entry which is preliminary data.</text>
</comment>
<proteinExistence type="predicted"/>
<dbReference type="Proteomes" id="UP001159427">
    <property type="component" value="Unassembled WGS sequence"/>
</dbReference>
<organism evidence="1 2">
    <name type="scientific">Porites evermanni</name>
    <dbReference type="NCBI Taxonomy" id="104178"/>
    <lineage>
        <taxon>Eukaryota</taxon>
        <taxon>Metazoa</taxon>
        <taxon>Cnidaria</taxon>
        <taxon>Anthozoa</taxon>
        <taxon>Hexacorallia</taxon>
        <taxon>Scleractinia</taxon>
        <taxon>Fungiina</taxon>
        <taxon>Poritidae</taxon>
        <taxon>Porites</taxon>
    </lineage>
</organism>
<dbReference type="EMBL" id="CALNXI010005173">
    <property type="protein sequence ID" value="CAH3197096.1"/>
    <property type="molecule type" value="Genomic_DNA"/>
</dbReference>
<protein>
    <submittedName>
        <fullName evidence="1">Uncharacterized protein</fullName>
    </submittedName>
</protein>
<keyword evidence="2" id="KW-1185">Reference proteome</keyword>
<evidence type="ECO:0000313" key="1">
    <source>
        <dbReference type="EMBL" id="CAH3197096.1"/>
    </source>
</evidence>
<reference evidence="1 2" key="1">
    <citation type="submission" date="2022-05" db="EMBL/GenBank/DDBJ databases">
        <authorList>
            <consortium name="Genoscope - CEA"/>
            <person name="William W."/>
        </authorList>
    </citation>
    <scope>NUCLEOTIDE SEQUENCE [LARGE SCALE GENOMIC DNA]</scope>
</reference>
<gene>
    <name evidence="1" type="ORF">PEVE_00034291</name>
</gene>